<dbReference type="Proteomes" id="UP000662904">
    <property type="component" value="Chromosome"/>
</dbReference>
<accession>A0A8A0RKV4</accession>
<name>A0A8A0RKV4_9FIRM</name>
<dbReference type="SUPFAM" id="SSF58113">
    <property type="entry name" value="Apolipoprotein A-I"/>
    <property type="match status" value="1"/>
</dbReference>
<proteinExistence type="predicted"/>
<sequence>MPEKSSETDKIKGMENFPEPGHFYLAQQINFLSQQISWQHDRINTLDNRFEQRIDALDKKFEQKIDALDKKFEQKIEALDKKFEERVDALDKKFEQKFDDLDKKFEQKFNFLDKKIDDRFKWLLGITVASWATIIATILASGFAK</sequence>
<gene>
    <name evidence="2" type="ORF">H0A61_01372</name>
</gene>
<protein>
    <recommendedName>
        <fullName evidence="4">Apolipoprotein A1/A4/E domain protein</fullName>
    </recommendedName>
</protein>
<reference evidence="2" key="1">
    <citation type="submission" date="2020-07" db="EMBL/GenBank/DDBJ databases">
        <title>Koleobacter methoxysyntrophicus gen. nov., sp. nov., a novel anaerobic bacterium isolated from deep subsurface oil field and proposal of Koleobacterales ord. nov. in the phylum Firmicutes.</title>
        <authorList>
            <person name="Sakamoto S."/>
            <person name="Tamaki H."/>
        </authorList>
    </citation>
    <scope>NUCLEOTIDE SEQUENCE</scope>
    <source>
        <strain evidence="2">NRmbB1</strain>
    </source>
</reference>
<evidence type="ECO:0000313" key="2">
    <source>
        <dbReference type="EMBL" id="QSQ09015.1"/>
    </source>
</evidence>
<evidence type="ECO:0000313" key="3">
    <source>
        <dbReference type="Proteomes" id="UP000662904"/>
    </source>
</evidence>
<keyword evidence="1" id="KW-0472">Membrane</keyword>
<keyword evidence="3" id="KW-1185">Reference proteome</keyword>
<keyword evidence="1" id="KW-0812">Transmembrane</keyword>
<keyword evidence="1" id="KW-1133">Transmembrane helix</keyword>
<dbReference type="KEGG" id="kme:H0A61_01372"/>
<dbReference type="AlphaFoldDB" id="A0A8A0RKV4"/>
<dbReference type="Gene3D" id="1.20.120.20">
    <property type="entry name" value="Apolipoprotein"/>
    <property type="match status" value="1"/>
</dbReference>
<evidence type="ECO:0000256" key="1">
    <source>
        <dbReference type="SAM" id="Phobius"/>
    </source>
</evidence>
<organism evidence="2 3">
    <name type="scientific">Koleobacter methoxysyntrophicus</name>
    <dbReference type="NCBI Taxonomy" id="2751313"/>
    <lineage>
        <taxon>Bacteria</taxon>
        <taxon>Bacillati</taxon>
        <taxon>Bacillota</taxon>
        <taxon>Clostridia</taxon>
        <taxon>Koleobacterales</taxon>
        <taxon>Koleobacteraceae</taxon>
        <taxon>Koleobacter</taxon>
    </lineage>
</organism>
<evidence type="ECO:0008006" key="4">
    <source>
        <dbReference type="Google" id="ProtNLM"/>
    </source>
</evidence>
<dbReference type="EMBL" id="CP059066">
    <property type="protein sequence ID" value="QSQ09015.1"/>
    <property type="molecule type" value="Genomic_DNA"/>
</dbReference>
<feature type="transmembrane region" description="Helical" evidence="1">
    <location>
        <begin position="122"/>
        <end position="144"/>
    </location>
</feature>